<feature type="domain" description="PAS" evidence="2">
    <location>
        <begin position="252"/>
        <end position="319"/>
    </location>
</feature>
<protein>
    <submittedName>
        <fullName evidence="3">Sensor protein DivL</fullName>
        <ecNumber evidence="3">2.7.13.3</ecNumber>
    </submittedName>
</protein>
<sequence>MQGIVIGMPVAIALSGLMAGIVVWALARWPLDKSHIAGRPSRQSSNYFLFREGLLVDHDITRPGTANDPLFGISGWPQLKEWLGHRFIDLPDDLPAMQAGEVVTFPARDPHDEAQVTISVLRHGHRVTLIERALPMPAEWHDAKARLAFKRLHRMASENAPIAICILDHEGKITWRNAIFQEFSEKDEGEILAAVASPNEAAGHPVVLTDPQGGRQRHVDLTSIDAGDRHILYATDVTELINTDAMRSSFIQTLTKTFADLATGLAVFDRGQRLVLFNPALVDLTGLPVEFLSSRPGLLDFFDRLRDRQVLPEPKNYATWRAQINEMIETASDGHYAEAWTLPNGLTYRVTGRPHPDGAIAFLIEDITDEISFSRRTKSQLEIRQAVLDRLDTAIAVIGPNDILILCNDTFRERLGIPPDDSFAETSLDEIVRTARSRFPNDDLWADILAGSGRSPIEGRAGDDTTGRVHVRTEPLPGGFTMLNLTPD</sequence>
<name>A0A5P3AJI8_9RHOB</name>
<proteinExistence type="predicted"/>
<dbReference type="EMBL" id="CP031598">
    <property type="protein sequence ID" value="QEW29421.1"/>
    <property type="molecule type" value="Genomic_DNA"/>
</dbReference>
<dbReference type="GO" id="GO:0004673">
    <property type="term" value="F:protein histidine kinase activity"/>
    <property type="evidence" value="ECO:0007669"/>
    <property type="project" value="UniProtKB-EC"/>
</dbReference>
<reference evidence="3 4" key="1">
    <citation type="submission" date="2018-08" db="EMBL/GenBank/DDBJ databases">
        <title>Genetic Globetrotter - A new plasmid hitch-hiking vast phylogenetic and geographic distances.</title>
        <authorList>
            <person name="Vollmers J."/>
            <person name="Petersen J."/>
        </authorList>
    </citation>
    <scope>NUCLEOTIDE SEQUENCE [LARGE SCALE GENOMIC DNA]</scope>
    <source>
        <strain evidence="3 4">DSM 26383</strain>
    </source>
</reference>
<dbReference type="EC" id="2.7.13.3" evidence="3"/>
<evidence type="ECO:0000256" key="1">
    <source>
        <dbReference type="SAM" id="Phobius"/>
    </source>
</evidence>
<dbReference type="Pfam" id="PF12860">
    <property type="entry name" value="PAS_7"/>
    <property type="match status" value="1"/>
</dbReference>
<dbReference type="AlphaFoldDB" id="A0A5P3AJI8"/>
<dbReference type="InterPro" id="IPR000014">
    <property type="entry name" value="PAS"/>
</dbReference>
<feature type="domain" description="PAS" evidence="2">
    <location>
        <begin position="151"/>
        <end position="216"/>
    </location>
</feature>
<evidence type="ECO:0000259" key="2">
    <source>
        <dbReference type="SMART" id="SM00091"/>
    </source>
</evidence>
<gene>
    <name evidence="3" type="primary">divL</name>
    <name evidence="3" type="ORF">RIdsm_05265</name>
</gene>
<dbReference type="InterPro" id="IPR035965">
    <property type="entry name" value="PAS-like_dom_sf"/>
</dbReference>
<keyword evidence="1" id="KW-0812">Transmembrane</keyword>
<keyword evidence="1" id="KW-1133">Transmembrane helix</keyword>
<evidence type="ECO:0000313" key="4">
    <source>
        <dbReference type="Proteomes" id="UP000325785"/>
    </source>
</evidence>
<dbReference type="Gene3D" id="3.30.450.20">
    <property type="entry name" value="PAS domain"/>
    <property type="match status" value="1"/>
</dbReference>
<dbReference type="KEGG" id="rid:RIdsm_05265"/>
<dbReference type="Pfam" id="PF13188">
    <property type="entry name" value="PAS_8"/>
    <property type="match status" value="1"/>
</dbReference>
<evidence type="ECO:0000313" key="3">
    <source>
        <dbReference type="EMBL" id="QEW29421.1"/>
    </source>
</evidence>
<dbReference type="SMART" id="SM00091">
    <property type="entry name" value="PAS"/>
    <property type="match status" value="3"/>
</dbReference>
<dbReference type="Proteomes" id="UP000325785">
    <property type="component" value="Chromosome"/>
</dbReference>
<dbReference type="OrthoDB" id="9797304at2"/>
<dbReference type="RefSeq" id="WP_057812021.1">
    <property type="nucleotide sequence ID" value="NZ_CP031598.1"/>
</dbReference>
<keyword evidence="1" id="KW-0472">Membrane</keyword>
<dbReference type="SUPFAM" id="SSF55785">
    <property type="entry name" value="PYP-like sensor domain (PAS domain)"/>
    <property type="match status" value="2"/>
</dbReference>
<feature type="domain" description="PAS" evidence="2">
    <location>
        <begin position="382"/>
        <end position="448"/>
    </location>
</feature>
<feature type="transmembrane region" description="Helical" evidence="1">
    <location>
        <begin position="6"/>
        <end position="27"/>
    </location>
</feature>
<accession>A0A5P3AJI8</accession>
<organism evidence="3 4">
    <name type="scientific">Roseovarius indicus</name>
    <dbReference type="NCBI Taxonomy" id="540747"/>
    <lineage>
        <taxon>Bacteria</taxon>
        <taxon>Pseudomonadati</taxon>
        <taxon>Pseudomonadota</taxon>
        <taxon>Alphaproteobacteria</taxon>
        <taxon>Rhodobacterales</taxon>
        <taxon>Roseobacteraceae</taxon>
        <taxon>Roseovarius</taxon>
    </lineage>
</organism>
<keyword evidence="3" id="KW-0808">Transferase</keyword>